<dbReference type="AlphaFoldDB" id="X1CKA4"/>
<protein>
    <submittedName>
        <fullName evidence="1">Uncharacterized protein</fullName>
    </submittedName>
</protein>
<gene>
    <name evidence="1" type="ORF">S01H4_36984</name>
</gene>
<comment type="caution">
    <text evidence="1">The sequence shown here is derived from an EMBL/GenBank/DDBJ whole genome shotgun (WGS) entry which is preliminary data.</text>
</comment>
<organism evidence="1">
    <name type="scientific">marine sediment metagenome</name>
    <dbReference type="NCBI Taxonomy" id="412755"/>
    <lineage>
        <taxon>unclassified sequences</taxon>
        <taxon>metagenomes</taxon>
        <taxon>ecological metagenomes</taxon>
    </lineage>
</organism>
<proteinExistence type="predicted"/>
<reference evidence="1" key="1">
    <citation type="journal article" date="2014" name="Front. Microbiol.">
        <title>High frequency of phylogenetically diverse reductive dehalogenase-homologous genes in deep subseafloor sedimentary metagenomes.</title>
        <authorList>
            <person name="Kawai M."/>
            <person name="Futagami T."/>
            <person name="Toyoda A."/>
            <person name="Takaki Y."/>
            <person name="Nishi S."/>
            <person name="Hori S."/>
            <person name="Arai W."/>
            <person name="Tsubouchi T."/>
            <person name="Morono Y."/>
            <person name="Uchiyama I."/>
            <person name="Ito T."/>
            <person name="Fujiyama A."/>
            <person name="Inagaki F."/>
            <person name="Takami H."/>
        </authorList>
    </citation>
    <scope>NUCLEOTIDE SEQUENCE</scope>
    <source>
        <strain evidence="1">Expedition CK06-06</strain>
    </source>
</reference>
<feature type="non-terminal residue" evidence="1">
    <location>
        <position position="57"/>
    </location>
</feature>
<sequence length="57" mass="6459">MSTFEPNSMSPMAYSNIFFWEHIHDATILSDSDSPLDHIHGEIHSGQNCLVFSHLLT</sequence>
<evidence type="ECO:0000313" key="1">
    <source>
        <dbReference type="EMBL" id="GAG96643.1"/>
    </source>
</evidence>
<dbReference type="EMBL" id="BART01019820">
    <property type="protein sequence ID" value="GAG96643.1"/>
    <property type="molecule type" value="Genomic_DNA"/>
</dbReference>
<name>X1CKA4_9ZZZZ</name>
<accession>X1CKA4</accession>